<dbReference type="PANTHER" id="PTHR43201:SF8">
    <property type="entry name" value="ACYL-COA SYNTHETASE FAMILY MEMBER 3"/>
    <property type="match status" value="1"/>
</dbReference>
<dbReference type="GO" id="GO:0031956">
    <property type="term" value="F:medium-chain fatty acid-CoA ligase activity"/>
    <property type="evidence" value="ECO:0007669"/>
    <property type="project" value="TreeGrafter"/>
</dbReference>
<protein>
    <submittedName>
        <fullName evidence="4">O-succinylbenzoic acid--CoA ligase</fullName>
    </submittedName>
</protein>
<dbReference type="EMBL" id="FSRC01000001">
    <property type="protein sequence ID" value="SIN83313.1"/>
    <property type="molecule type" value="Genomic_DNA"/>
</dbReference>
<feature type="domain" description="AMP-binding enzyme C-terminal" evidence="3">
    <location>
        <begin position="287"/>
        <end position="345"/>
    </location>
</feature>
<dbReference type="SUPFAM" id="SSF56801">
    <property type="entry name" value="Acetyl-CoA synthetase-like"/>
    <property type="match status" value="1"/>
</dbReference>
<dbReference type="PANTHER" id="PTHR43201">
    <property type="entry name" value="ACYL-COA SYNTHETASE"/>
    <property type="match status" value="1"/>
</dbReference>
<dbReference type="InterPro" id="IPR045851">
    <property type="entry name" value="AMP-bd_C_sf"/>
</dbReference>
<dbReference type="STRING" id="226505.SAMN05444394_2238"/>
<gene>
    <name evidence="4" type="ORF">SAMN05444394_2238</name>
</gene>
<evidence type="ECO:0000313" key="4">
    <source>
        <dbReference type="EMBL" id="SIN83313.1"/>
    </source>
</evidence>
<dbReference type="Proteomes" id="UP000185221">
    <property type="component" value="Unassembled WGS sequence"/>
</dbReference>
<organism evidence="4 5">
    <name type="scientific">Algoriphagus halophilus</name>
    <dbReference type="NCBI Taxonomy" id="226505"/>
    <lineage>
        <taxon>Bacteria</taxon>
        <taxon>Pseudomonadati</taxon>
        <taxon>Bacteroidota</taxon>
        <taxon>Cytophagia</taxon>
        <taxon>Cytophagales</taxon>
        <taxon>Cyclobacteriaceae</taxon>
        <taxon>Algoriphagus</taxon>
    </lineage>
</organism>
<accession>A0A1N6EJW5</accession>
<proteinExistence type="inferred from homology"/>
<evidence type="ECO:0000259" key="2">
    <source>
        <dbReference type="Pfam" id="PF00501"/>
    </source>
</evidence>
<feature type="domain" description="AMP-dependent synthetase/ligase" evidence="2">
    <location>
        <begin position="49"/>
        <end position="193"/>
    </location>
</feature>
<dbReference type="Gene3D" id="3.40.50.12780">
    <property type="entry name" value="N-terminal domain of ligase-like"/>
    <property type="match status" value="1"/>
</dbReference>
<keyword evidence="5" id="KW-1185">Reference proteome</keyword>
<sequence>MFELIIGTNRYSSQEDFIHTPSGLPDFAIPAFIFCKAWLAGQESFELQTSGSTGTPKPIQVLRSQMTASALATQSFFGITAGSEMLCCMNTQYIAGKMMLVRAMVWNCPILVIEPSSRPLSDLPTHFSPKFVAMVPLQVEESLSTNLEELKSLEYLIIGGAPVSKKLKSSILKEGLNAYQTYGMTETVSHIAIAAFEEGELMYKPLPEVELGQDSRGALWIKSAMSNYQTIQTNDLVEFHEGKRFSWLGRADFVINTGGIKLHPEILESKIESSIQPFFPNHSYFFYGVPDEKLGQKLILAIESLEPETEKAESLRGVLKEILHKYEIPKEIQLIPEFKRTRTGKINRLKTIQTIT</sequence>
<dbReference type="AlphaFoldDB" id="A0A1N6EJW5"/>
<evidence type="ECO:0000256" key="1">
    <source>
        <dbReference type="ARBA" id="ARBA00006432"/>
    </source>
</evidence>
<comment type="similarity">
    <text evidence="1">Belongs to the ATP-dependent AMP-binding enzyme family.</text>
</comment>
<name>A0A1N6EJW5_9BACT</name>
<dbReference type="RefSeq" id="WP_074224892.1">
    <property type="nucleotide sequence ID" value="NZ_FSRC01000001.1"/>
</dbReference>
<dbReference type="GO" id="GO:0006631">
    <property type="term" value="P:fatty acid metabolic process"/>
    <property type="evidence" value="ECO:0007669"/>
    <property type="project" value="TreeGrafter"/>
</dbReference>
<evidence type="ECO:0000259" key="3">
    <source>
        <dbReference type="Pfam" id="PF13193"/>
    </source>
</evidence>
<dbReference type="InterPro" id="IPR042099">
    <property type="entry name" value="ANL_N_sf"/>
</dbReference>
<dbReference type="OrthoDB" id="8870348at2"/>
<dbReference type="InterPro" id="IPR025110">
    <property type="entry name" value="AMP-bd_C"/>
</dbReference>
<reference evidence="5" key="1">
    <citation type="submission" date="2016-11" db="EMBL/GenBank/DDBJ databases">
        <authorList>
            <person name="Varghese N."/>
            <person name="Submissions S."/>
        </authorList>
    </citation>
    <scope>NUCLEOTIDE SEQUENCE [LARGE SCALE GENOMIC DNA]</scope>
    <source>
        <strain evidence="5">DSM 15292</strain>
    </source>
</reference>
<dbReference type="InterPro" id="IPR000873">
    <property type="entry name" value="AMP-dep_synth/lig_dom"/>
</dbReference>
<dbReference type="Gene3D" id="3.30.300.30">
    <property type="match status" value="1"/>
</dbReference>
<dbReference type="Pfam" id="PF00501">
    <property type="entry name" value="AMP-binding"/>
    <property type="match status" value="1"/>
</dbReference>
<evidence type="ECO:0000313" key="5">
    <source>
        <dbReference type="Proteomes" id="UP000185221"/>
    </source>
</evidence>
<dbReference type="Pfam" id="PF13193">
    <property type="entry name" value="AMP-binding_C"/>
    <property type="match status" value="1"/>
</dbReference>
<keyword evidence="4" id="KW-0436">Ligase</keyword>